<dbReference type="AlphaFoldDB" id="A0A378UUH0"/>
<proteinExistence type="predicted"/>
<evidence type="ECO:0000313" key="2">
    <source>
        <dbReference type="Proteomes" id="UP000255389"/>
    </source>
</evidence>
<organism evidence="1 2">
    <name type="scientific">Mycolicibacterium fortuitum</name>
    <name type="common">Mycobacterium fortuitum</name>
    <dbReference type="NCBI Taxonomy" id="1766"/>
    <lineage>
        <taxon>Bacteria</taxon>
        <taxon>Bacillati</taxon>
        <taxon>Actinomycetota</taxon>
        <taxon>Actinomycetes</taxon>
        <taxon>Mycobacteriales</taxon>
        <taxon>Mycobacteriaceae</taxon>
        <taxon>Mycolicibacterium</taxon>
    </lineage>
</organism>
<evidence type="ECO:0000313" key="1">
    <source>
        <dbReference type="EMBL" id="STZ88586.1"/>
    </source>
</evidence>
<reference evidence="1 2" key="1">
    <citation type="submission" date="2018-06" db="EMBL/GenBank/DDBJ databases">
        <authorList>
            <consortium name="Pathogen Informatics"/>
            <person name="Doyle S."/>
        </authorList>
    </citation>
    <scope>NUCLEOTIDE SEQUENCE [LARGE SCALE GENOMIC DNA]</scope>
    <source>
        <strain evidence="1 2">NCTC1542</strain>
    </source>
</reference>
<accession>A0A378UUH0</accession>
<dbReference type="Proteomes" id="UP000255389">
    <property type="component" value="Unassembled WGS sequence"/>
</dbReference>
<dbReference type="EMBL" id="UGQY01000003">
    <property type="protein sequence ID" value="STZ88586.1"/>
    <property type="molecule type" value="Genomic_DNA"/>
</dbReference>
<name>A0A378UUH0_MYCFO</name>
<gene>
    <name evidence="1" type="ORF">NCTC1542_03370</name>
</gene>
<sequence>MAPGSHLPCARPAYSLWPMVRSELCANRRLIAAQHRTSAKYCASGQFLRCGAVGLVPLLAHSIPIMCQLPMFVGNHGYIPAPACQATPSATTVTVPSRAMCN</sequence>
<protein>
    <submittedName>
        <fullName evidence="1">Uncharacterized protein</fullName>
    </submittedName>
</protein>